<gene>
    <name evidence="1" type="ORF">FC89_GL000282</name>
</gene>
<dbReference type="RefSeq" id="WP_057871082.1">
    <property type="nucleotide sequence ID" value="NZ_AZGB01000009.1"/>
</dbReference>
<organism evidence="1 2">
    <name type="scientific">Liquorilactobacillus ghanensis DSM 18630</name>
    <dbReference type="NCBI Taxonomy" id="1423750"/>
    <lineage>
        <taxon>Bacteria</taxon>
        <taxon>Bacillati</taxon>
        <taxon>Bacillota</taxon>
        <taxon>Bacilli</taxon>
        <taxon>Lactobacillales</taxon>
        <taxon>Lactobacillaceae</taxon>
        <taxon>Liquorilactobacillus</taxon>
    </lineage>
</organism>
<evidence type="ECO:0000313" key="2">
    <source>
        <dbReference type="Proteomes" id="UP000051451"/>
    </source>
</evidence>
<dbReference type="STRING" id="1423750.FC89_GL000282"/>
<accession>A0A0R1VNK8</accession>
<dbReference type="PATRIC" id="fig|1423750.3.peg.288"/>
<keyword evidence="2" id="KW-1185">Reference proteome</keyword>
<dbReference type="GeneID" id="98318341"/>
<dbReference type="AlphaFoldDB" id="A0A0R1VNK8"/>
<dbReference type="OrthoDB" id="1955612at2"/>
<dbReference type="Proteomes" id="UP000051451">
    <property type="component" value="Unassembled WGS sequence"/>
</dbReference>
<name>A0A0R1VNK8_9LACO</name>
<protein>
    <submittedName>
        <fullName evidence="1">Prophage protein</fullName>
    </submittedName>
</protein>
<comment type="caution">
    <text evidence="1">The sequence shown here is derived from an EMBL/GenBank/DDBJ whole genome shotgun (WGS) entry which is preliminary data.</text>
</comment>
<reference evidence="1 2" key="1">
    <citation type="journal article" date="2015" name="Genome Announc.">
        <title>Expanding the biotechnology potential of lactobacilli through comparative genomics of 213 strains and associated genera.</title>
        <authorList>
            <person name="Sun Z."/>
            <person name="Harris H.M."/>
            <person name="McCann A."/>
            <person name="Guo C."/>
            <person name="Argimon S."/>
            <person name="Zhang W."/>
            <person name="Yang X."/>
            <person name="Jeffery I.B."/>
            <person name="Cooney J.C."/>
            <person name="Kagawa T.F."/>
            <person name="Liu W."/>
            <person name="Song Y."/>
            <person name="Salvetti E."/>
            <person name="Wrobel A."/>
            <person name="Rasinkangas P."/>
            <person name="Parkhill J."/>
            <person name="Rea M.C."/>
            <person name="O'Sullivan O."/>
            <person name="Ritari J."/>
            <person name="Douillard F.P."/>
            <person name="Paul Ross R."/>
            <person name="Yang R."/>
            <person name="Briner A.E."/>
            <person name="Felis G.E."/>
            <person name="de Vos W.M."/>
            <person name="Barrangou R."/>
            <person name="Klaenhammer T.R."/>
            <person name="Caufield P.W."/>
            <person name="Cui Y."/>
            <person name="Zhang H."/>
            <person name="O'Toole P.W."/>
        </authorList>
    </citation>
    <scope>NUCLEOTIDE SEQUENCE [LARGE SCALE GENOMIC DNA]</scope>
    <source>
        <strain evidence="1 2">DSM 18630</strain>
    </source>
</reference>
<dbReference type="EMBL" id="AZGB01000009">
    <property type="protein sequence ID" value="KRM06973.1"/>
    <property type="molecule type" value="Genomic_DNA"/>
</dbReference>
<sequence>MAYVKATETVNETNFLASEKFVSFPRQVDSTSYAVTTDGRGHKVIPAGTVYPTNDASAEGVTIDEVDVTNGAQPVGVIVDGFIYGKKLPVEPAAAAITALKRISFVDEAATPAAPANGTTTGK</sequence>
<proteinExistence type="predicted"/>
<evidence type="ECO:0000313" key="1">
    <source>
        <dbReference type="EMBL" id="KRM06973.1"/>
    </source>
</evidence>